<dbReference type="EMBL" id="JADYXP020000026">
    <property type="protein sequence ID" value="KAL0100421.1"/>
    <property type="molecule type" value="Genomic_DNA"/>
</dbReference>
<dbReference type="Proteomes" id="UP001430953">
    <property type="component" value="Unassembled WGS sequence"/>
</dbReference>
<feature type="compositionally biased region" description="Basic and acidic residues" evidence="1">
    <location>
        <begin position="106"/>
        <end position="115"/>
    </location>
</feature>
<feature type="compositionally biased region" description="Polar residues" evidence="1">
    <location>
        <begin position="158"/>
        <end position="168"/>
    </location>
</feature>
<proteinExistence type="predicted"/>
<feature type="compositionally biased region" description="Low complexity" evidence="1">
    <location>
        <begin position="71"/>
        <end position="83"/>
    </location>
</feature>
<feature type="compositionally biased region" description="Pro residues" evidence="1">
    <location>
        <begin position="138"/>
        <end position="157"/>
    </location>
</feature>
<gene>
    <name evidence="2" type="ORF">PUN28_019637</name>
</gene>
<evidence type="ECO:0000313" key="2">
    <source>
        <dbReference type="EMBL" id="KAL0100421.1"/>
    </source>
</evidence>
<keyword evidence="3" id="KW-1185">Reference proteome</keyword>
<protein>
    <submittedName>
        <fullName evidence="2">Uncharacterized protein</fullName>
    </submittedName>
</protein>
<feature type="region of interest" description="Disordered" evidence="1">
    <location>
        <begin position="39"/>
        <end position="168"/>
    </location>
</feature>
<reference evidence="2 3" key="1">
    <citation type="submission" date="2023-03" db="EMBL/GenBank/DDBJ databases">
        <title>High recombination rates correlate with genetic variation in Cardiocondyla obscurior ants.</title>
        <authorList>
            <person name="Errbii M."/>
        </authorList>
    </citation>
    <scope>NUCLEOTIDE SEQUENCE [LARGE SCALE GENOMIC DNA]</scope>
    <source>
        <strain evidence="2">Alpha-2009</strain>
        <tissue evidence="2">Whole body</tissue>
    </source>
</reference>
<feature type="compositionally biased region" description="Basic and acidic residues" evidence="1">
    <location>
        <begin position="59"/>
        <end position="70"/>
    </location>
</feature>
<name>A0AAW2EDN2_9HYME</name>
<sequence>MTREIRVPLAIDTTGGEITRRICAQAHLPYNLTRVAEKPRGVKKEMPPMSRVRVRNPRRAAEPPIRDGNRRSIGSSPPGRSARTTGGVFPRRSAIGTARRRAIGHGRAERHDRSEPLAPTEVRAKPCRPGGPTRRPRPPPPPVPPPASPPRPAPPWTDPSSTDNDLVV</sequence>
<evidence type="ECO:0000256" key="1">
    <source>
        <dbReference type="SAM" id="MobiDB-lite"/>
    </source>
</evidence>
<evidence type="ECO:0000313" key="3">
    <source>
        <dbReference type="Proteomes" id="UP001430953"/>
    </source>
</evidence>
<organism evidence="2 3">
    <name type="scientific">Cardiocondyla obscurior</name>
    <dbReference type="NCBI Taxonomy" id="286306"/>
    <lineage>
        <taxon>Eukaryota</taxon>
        <taxon>Metazoa</taxon>
        <taxon>Ecdysozoa</taxon>
        <taxon>Arthropoda</taxon>
        <taxon>Hexapoda</taxon>
        <taxon>Insecta</taxon>
        <taxon>Pterygota</taxon>
        <taxon>Neoptera</taxon>
        <taxon>Endopterygota</taxon>
        <taxon>Hymenoptera</taxon>
        <taxon>Apocrita</taxon>
        <taxon>Aculeata</taxon>
        <taxon>Formicoidea</taxon>
        <taxon>Formicidae</taxon>
        <taxon>Myrmicinae</taxon>
        <taxon>Cardiocondyla</taxon>
    </lineage>
</organism>
<comment type="caution">
    <text evidence="2">The sequence shown here is derived from an EMBL/GenBank/DDBJ whole genome shotgun (WGS) entry which is preliminary data.</text>
</comment>
<accession>A0AAW2EDN2</accession>
<dbReference type="AlphaFoldDB" id="A0AAW2EDN2"/>